<dbReference type="InterPro" id="IPR051916">
    <property type="entry name" value="GPI-anchor_lipid_remodeler"/>
</dbReference>
<organism evidence="2 3">
    <name type="scientific">Micromonospora pallida</name>
    <dbReference type="NCBI Taxonomy" id="145854"/>
    <lineage>
        <taxon>Bacteria</taxon>
        <taxon>Bacillati</taxon>
        <taxon>Actinomycetota</taxon>
        <taxon>Actinomycetes</taxon>
        <taxon>Micromonosporales</taxon>
        <taxon>Micromonosporaceae</taxon>
        <taxon>Micromonospora</taxon>
    </lineage>
</organism>
<keyword evidence="2" id="KW-0540">Nuclease</keyword>
<proteinExistence type="predicted"/>
<sequence>MHKVRLATFNLLHGRSPADGLVDPDRLTAAVTALDADILALQEVDRDQSRSGNLDLTAIAARALGAPEHRFAAAVVGTPGERFRPLTHDDDGHGEPCYGVGLISRYPVHTWQVTRLRPAPMRSPVYVPGPGGGLLFLRDEPRVVLAAVLDTPYGPLTAAATHLSFAPGWNAHQLRRVVRALRTLPAPRILLGDLNLPTTAARLVSGWQPLGRQPTYPAVHPRVQLDHILVDRYDAHRLPPVTAVTTPVSTISDHRPLVVDLG</sequence>
<reference evidence="3" key="1">
    <citation type="submission" date="2016-06" db="EMBL/GenBank/DDBJ databases">
        <authorList>
            <person name="Varghese N."/>
            <person name="Submissions Spin"/>
        </authorList>
    </citation>
    <scope>NUCLEOTIDE SEQUENCE [LARGE SCALE GENOMIC DNA]</scope>
    <source>
        <strain evidence="3">DSM 43817</strain>
    </source>
</reference>
<keyword evidence="3" id="KW-1185">Reference proteome</keyword>
<name>A0A1C6S400_9ACTN</name>
<dbReference type="Pfam" id="PF03372">
    <property type="entry name" value="Exo_endo_phos"/>
    <property type="match status" value="1"/>
</dbReference>
<dbReference type="InterPro" id="IPR005135">
    <property type="entry name" value="Endo/exonuclease/phosphatase"/>
</dbReference>
<dbReference type="STRING" id="145854.GA0074692_1722"/>
<dbReference type="EMBL" id="FMHW01000002">
    <property type="protein sequence ID" value="SCL24203.1"/>
    <property type="molecule type" value="Genomic_DNA"/>
</dbReference>
<dbReference type="GO" id="GO:0006506">
    <property type="term" value="P:GPI anchor biosynthetic process"/>
    <property type="evidence" value="ECO:0007669"/>
    <property type="project" value="TreeGrafter"/>
</dbReference>
<gene>
    <name evidence="2" type="ORF">GA0074692_1722</name>
</gene>
<dbReference type="SUPFAM" id="SSF56219">
    <property type="entry name" value="DNase I-like"/>
    <property type="match status" value="1"/>
</dbReference>
<dbReference type="Gene3D" id="3.60.10.10">
    <property type="entry name" value="Endonuclease/exonuclease/phosphatase"/>
    <property type="match status" value="1"/>
</dbReference>
<evidence type="ECO:0000313" key="2">
    <source>
        <dbReference type="EMBL" id="SCL24203.1"/>
    </source>
</evidence>
<accession>A0A1C6S400</accession>
<dbReference type="InterPro" id="IPR036691">
    <property type="entry name" value="Endo/exonu/phosph_ase_sf"/>
</dbReference>
<evidence type="ECO:0000313" key="3">
    <source>
        <dbReference type="Proteomes" id="UP000198959"/>
    </source>
</evidence>
<dbReference type="Proteomes" id="UP000198959">
    <property type="component" value="Unassembled WGS sequence"/>
</dbReference>
<protein>
    <submittedName>
        <fullName evidence="2">Metal-dependent hydrolase, endonuclease/exonuclease/phosphatase family</fullName>
    </submittedName>
</protein>
<feature type="domain" description="Endonuclease/exonuclease/phosphatase" evidence="1">
    <location>
        <begin position="7"/>
        <end position="254"/>
    </location>
</feature>
<keyword evidence="2" id="KW-0255">Endonuclease</keyword>
<keyword evidence="2" id="KW-0269">Exonuclease</keyword>
<dbReference type="PANTHER" id="PTHR14859:SF1">
    <property type="entry name" value="PGAP2-INTERACTING PROTEIN"/>
    <property type="match status" value="1"/>
</dbReference>
<dbReference type="PANTHER" id="PTHR14859">
    <property type="entry name" value="CALCOFLUOR WHITE HYPERSENSITIVE PROTEIN PRECURSOR"/>
    <property type="match status" value="1"/>
</dbReference>
<dbReference type="AlphaFoldDB" id="A0A1C6S400"/>
<dbReference type="GO" id="GO:0004519">
    <property type="term" value="F:endonuclease activity"/>
    <property type="evidence" value="ECO:0007669"/>
    <property type="project" value="UniProtKB-KW"/>
</dbReference>
<dbReference type="GO" id="GO:0004527">
    <property type="term" value="F:exonuclease activity"/>
    <property type="evidence" value="ECO:0007669"/>
    <property type="project" value="UniProtKB-KW"/>
</dbReference>
<keyword evidence="2" id="KW-0378">Hydrolase</keyword>
<evidence type="ECO:0000259" key="1">
    <source>
        <dbReference type="Pfam" id="PF03372"/>
    </source>
</evidence>
<dbReference type="GO" id="GO:0016020">
    <property type="term" value="C:membrane"/>
    <property type="evidence" value="ECO:0007669"/>
    <property type="project" value="GOC"/>
</dbReference>